<dbReference type="CDD" id="cd00757">
    <property type="entry name" value="ThiF_MoeB_HesA_family"/>
    <property type="match status" value="1"/>
</dbReference>
<keyword evidence="4" id="KW-1185">Reference proteome</keyword>
<dbReference type="EMBL" id="MJIC01000010">
    <property type="protein sequence ID" value="OFI35350.1"/>
    <property type="molecule type" value="Genomic_DNA"/>
</dbReference>
<dbReference type="GO" id="GO:0008641">
    <property type="term" value="F:ubiquitin-like modifier activating enzyme activity"/>
    <property type="evidence" value="ECO:0007669"/>
    <property type="project" value="InterPro"/>
</dbReference>
<dbReference type="InterPro" id="IPR035985">
    <property type="entry name" value="Ubiquitin-activating_enz"/>
</dbReference>
<dbReference type="PANTHER" id="PTHR10953">
    <property type="entry name" value="UBIQUITIN-ACTIVATING ENZYME E1"/>
    <property type="match status" value="1"/>
</dbReference>
<dbReference type="GO" id="GO:0005829">
    <property type="term" value="C:cytosol"/>
    <property type="evidence" value="ECO:0007669"/>
    <property type="project" value="TreeGrafter"/>
</dbReference>
<name>A0A1E8FHD9_9ALTE</name>
<comment type="caution">
    <text evidence="3">The sequence shown here is derived from an EMBL/GenBank/DDBJ whole genome shotgun (WGS) entry which is preliminary data.</text>
</comment>
<dbReference type="Gene3D" id="3.40.50.720">
    <property type="entry name" value="NAD(P)-binding Rossmann-like Domain"/>
    <property type="match status" value="1"/>
</dbReference>
<keyword evidence="3" id="KW-0808">Transferase</keyword>
<dbReference type="PANTHER" id="PTHR10953:SF102">
    <property type="entry name" value="ADENYLYLTRANSFERASE AND SULFURTRANSFERASE MOCS3"/>
    <property type="match status" value="1"/>
</dbReference>
<dbReference type="GO" id="GO:0008146">
    <property type="term" value="F:sulfotransferase activity"/>
    <property type="evidence" value="ECO:0007669"/>
    <property type="project" value="TreeGrafter"/>
</dbReference>
<dbReference type="GO" id="GO:0004792">
    <property type="term" value="F:thiosulfate-cyanide sulfurtransferase activity"/>
    <property type="evidence" value="ECO:0007669"/>
    <property type="project" value="TreeGrafter"/>
</dbReference>
<dbReference type="NCBIfam" id="NF004281">
    <property type="entry name" value="PRK05690.1"/>
    <property type="match status" value="1"/>
</dbReference>
<dbReference type="RefSeq" id="WP_070176268.1">
    <property type="nucleotide sequence ID" value="NZ_BMJR01000001.1"/>
</dbReference>
<evidence type="ECO:0000313" key="3">
    <source>
        <dbReference type="EMBL" id="OFI35350.1"/>
    </source>
</evidence>
<dbReference type="GO" id="GO:0016779">
    <property type="term" value="F:nucleotidyltransferase activity"/>
    <property type="evidence" value="ECO:0007669"/>
    <property type="project" value="UniProtKB-KW"/>
</dbReference>
<dbReference type="AlphaFoldDB" id="A0A1E8FHD9"/>
<dbReference type="FunFam" id="3.40.50.720:FF:000080">
    <property type="entry name" value="Thiazole biosynthesis adenylyltransferase ThiF"/>
    <property type="match status" value="1"/>
</dbReference>
<feature type="domain" description="THIF-type NAD/FAD binding fold" evidence="2">
    <location>
        <begin position="13"/>
        <end position="247"/>
    </location>
</feature>
<dbReference type="InterPro" id="IPR045886">
    <property type="entry name" value="ThiF/MoeB/HesA"/>
</dbReference>
<accession>A0A1E8FHD9</accession>
<dbReference type="OrthoDB" id="9804286at2"/>
<evidence type="ECO:0000313" key="4">
    <source>
        <dbReference type="Proteomes" id="UP000176037"/>
    </source>
</evidence>
<dbReference type="SUPFAM" id="SSF69572">
    <property type="entry name" value="Activating enzymes of the ubiquitin-like proteins"/>
    <property type="match status" value="1"/>
</dbReference>
<comment type="similarity">
    <text evidence="1">Belongs to the HesA/MoeB/ThiF family.</text>
</comment>
<proteinExistence type="inferred from homology"/>
<dbReference type="STRING" id="1856405.BFC17_15055"/>
<reference evidence="3 4" key="1">
    <citation type="submission" date="2016-09" db="EMBL/GenBank/DDBJ databases">
        <title>Alteromonas lipolytica, a new species isolated from sea water.</title>
        <authorList>
            <person name="Wu Y.-H."/>
            <person name="Cheng H."/>
            <person name="Xu X.-W."/>
        </authorList>
    </citation>
    <scope>NUCLEOTIDE SEQUENCE [LARGE SCALE GENOMIC DNA]</scope>
    <source>
        <strain evidence="3 4">JW12</strain>
    </source>
</reference>
<dbReference type="InterPro" id="IPR000594">
    <property type="entry name" value="ThiF_NAD_FAD-bd"/>
</dbReference>
<dbReference type="Proteomes" id="UP000176037">
    <property type="component" value="Unassembled WGS sequence"/>
</dbReference>
<dbReference type="Pfam" id="PF00899">
    <property type="entry name" value="ThiF"/>
    <property type="match status" value="1"/>
</dbReference>
<gene>
    <name evidence="3" type="ORF">BFC17_15055</name>
</gene>
<evidence type="ECO:0000259" key="2">
    <source>
        <dbReference type="Pfam" id="PF00899"/>
    </source>
</evidence>
<protein>
    <submittedName>
        <fullName evidence="3">Molybdopterin-synthase adenylyltransferase MoeB</fullName>
    </submittedName>
</protein>
<organism evidence="3 4">
    <name type="scientific">Alteromonas lipolytica</name>
    <dbReference type="NCBI Taxonomy" id="1856405"/>
    <lineage>
        <taxon>Bacteria</taxon>
        <taxon>Pseudomonadati</taxon>
        <taxon>Pseudomonadota</taxon>
        <taxon>Gammaproteobacteria</taxon>
        <taxon>Alteromonadales</taxon>
        <taxon>Alteromonadaceae</taxon>
        <taxon>Alteromonas/Salinimonas group</taxon>
        <taxon>Alteromonas</taxon>
    </lineage>
</organism>
<evidence type="ECO:0000256" key="1">
    <source>
        <dbReference type="ARBA" id="ARBA00009919"/>
    </source>
</evidence>
<sequence length="251" mass="27300">MADTLSYAQAMTYNRHIVLPQIDLSGQEALLNAQVLVIGMGGLGCPAAQLLCTSGVGKITLVDDDIVASSNLPRQWLYSHAQVGQYKVHAARDRLHALNPDCRISVISQRLNDEDLAALIQQHDMVLDCTDNPASRLQINAQCYQQQRVLVSAASIRFEGQLQVVDPRQQSPCYQCVSRLFSAQALSCNEAGIFAPVVSAIGTQQAHIALLMLMGIEVLPPGQLMTYDGLSLTWQSFSVPADPQCPVCQPQ</sequence>
<keyword evidence="3" id="KW-0548">Nucleotidyltransferase</keyword>